<protein>
    <recommendedName>
        <fullName evidence="3">HTH luxR-type domain-containing protein</fullName>
    </recommendedName>
</protein>
<accession>A0ABT6CIR0</accession>
<evidence type="ECO:0008006" key="3">
    <source>
        <dbReference type="Google" id="ProtNLM"/>
    </source>
</evidence>
<evidence type="ECO:0000313" key="1">
    <source>
        <dbReference type="EMBL" id="MDF8333676.1"/>
    </source>
</evidence>
<proteinExistence type="predicted"/>
<dbReference type="InterPro" id="IPR016032">
    <property type="entry name" value="Sig_transdc_resp-reg_C-effctor"/>
</dbReference>
<dbReference type="RefSeq" id="WP_277277605.1">
    <property type="nucleotide sequence ID" value="NZ_JAROCY010000009.1"/>
</dbReference>
<dbReference type="EMBL" id="JAROCY010000009">
    <property type="protein sequence ID" value="MDF8333676.1"/>
    <property type="molecule type" value="Genomic_DNA"/>
</dbReference>
<dbReference type="SUPFAM" id="SSF46894">
    <property type="entry name" value="C-terminal effector domain of the bipartite response regulators"/>
    <property type="match status" value="1"/>
</dbReference>
<name>A0ABT6CIR0_9SPHN</name>
<dbReference type="Proteomes" id="UP001222770">
    <property type="component" value="Unassembled WGS sequence"/>
</dbReference>
<keyword evidence="2" id="KW-1185">Reference proteome</keyword>
<reference evidence="1 2" key="1">
    <citation type="submission" date="2023-03" db="EMBL/GenBank/DDBJ databases">
        <title>Novosphingobium cyanobacteriorum sp. nov., isolated from a eutrophic reservoir during the Microcystis bloom period.</title>
        <authorList>
            <person name="Kang M."/>
            <person name="Le V."/>
            <person name="Ko S.-R."/>
            <person name="Lee S.-A."/>
            <person name="Ahn C.-Y."/>
        </authorList>
    </citation>
    <scope>NUCLEOTIDE SEQUENCE [LARGE SCALE GENOMIC DNA]</scope>
    <source>
        <strain evidence="1 2">HBC54</strain>
    </source>
</reference>
<evidence type="ECO:0000313" key="2">
    <source>
        <dbReference type="Proteomes" id="UP001222770"/>
    </source>
</evidence>
<comment type="caution">
    <text evidence="1">The sequence shown here is derived from an EMBL/GenBank/DDBJ whole genome shotgun (WGS) entry which is preliminary data.</text>
</comment>
<sequence length="368" mass="41455">MTFDEGLSRLIEEIYKSPHDERAWRRVLEQIRTRTGSRYIVFSAVDLASKCYSKAEFFGVDSGQFLDGVEEYREHQFQNDPLLTYAARNPSAGFAESRDALSRLGRSLQDDPYMHFVAGQLGSGHNAVCYTAPNEHLTLGISINLPNTRSCFEPEQLDLLRLLFRHIERATLLAVRPPMTSYEKMPTLLLDPRGLIIAQNEGAEAVLAENDGLRSTGRRLHGTRQEDSNRIAVTIANAMAIDSPLGGGSVLAVPRPSGNPDWILTIDYLPRTETYLQHFAARTVVHIVERPLKYPRTALQKADSLFVLTPTESRLLKAFYENDLDLRMAANQSQQTYSTARVHMRRILSKADVRNQTALVRLIQNLDG</sequence>
<organism evidence="1 2">
    <name type="scientific">Novosphingobium cyanobacteriorum</name>
    <dbReference type="NCBI Taxonomy" id="3024215"/>
    <lineage>
        <taxon>Bacteria</taxon>
        <taxon>Pseudomonadati</taxon>
        <taxon>Pseudomonadota</taxon>
        <taxon>Alphaproteobacteria</taxon>
        <taxon>Sphingomonadales</taxon>
        <taxon>Sphingomonadaceae</taxon>
        <taxon>Novosphingobium</taxon>
    </lineage>
</organism>
<gene>
    <name evidence="1" type="ORF">POM99_10730</name>
</gene>